<proteinExistence type="predicted"/>
<gene>
    <name evidence="1" type="ORF">METZ01_LOCUS27452</name>
</gene>
<reference evidence="1" key="1">
    <citation type="submission" date="2018-05" db="EMBL/GenBank/DDBJ databases">
        <authorList>
            <person name="Lanie J.A."/>
            <person name="Ng W.-L."/>
            <person name="Kazmierczak K.M."/>
            <person name="Andrzejewski T.M."/>
            <person name="Davidsen T.M."/>
            <person name="Wayne K.J."/>
            <person name="Tettelin H."/>
            <person name="Glass J.I."/>
            <person name="Rusch D."/>
            <person name="Podicherti R."/>
            <person name="Tsui H.-C.T."/>
            <person name="Winkler M.E."/>
        </authorList>
    </citation>
    <scope>NUCLEOTIDE SEQUENCE</scope>
</reference>
<dbReference type="InterPro" id="IPR029063">
    <property type="entry name" value="SAM-dependent_MTases_sf"/>
</dbReference>
<evidence type="ECO:0000313" key="1">
    <source>
        <dbReference type="EMBL" id="SUZ74598.1"/>
    </source>
</evidence>
<organism evidence="1">
    <name type="scientific">marine metagenome</name>
    <dbReference type="NCBI Taxonomy" id="408172"/>
    <lineage>
        <taxon>unclassified sequences</taxon>
        <taxon>metagenomes</taxon>
        <taxon>ecological metagenomes</taxon>
    </lineage>
</organism>
<dbReference type="Gene3D" id="3.40.50.150">
    <property type="entry name" value="Vaccinia Virus protein VP39"/>
    <property type="match status" value="1"/>
</dbReference>
<dbReference type="AlphaFoldDB" id="A0A381Q6N3"/>
<protein>
    <recommendedName>
        <fullName evidence="2">Methyltransferase type 11 domain-containing protein</fullName>
    </recommendedName>
</protein>
<dbReference type="SUPFAM" id="SSF53335">
    <property type="entry name" value="S-adenosyl-L-methionine-dependent methyltransferases"/>
    <property type="match status" value="1"/>
</dbReference>
<accession>A0A381Q6N3</accession>
<sequence length="248" mass="27225">MEINRLSTVKMASLGLLALAVFGQADVGTNIRDAARPEADTVRDAGRKPIKVLHFLGLQEGAVVMDVMASSGYYTEVLAHAVGSQGTVYAQNSPMMLKYRDGFYDKALTQRLKDGRLANVVRLDRDMTDLGIPLASVDLAITALNFHDIYNSAGEDAALQFMSQVYGALKPGGVFGVIDHVGNPDGDNNRLHRMDETVMRALIARSEFQLDEPGNFLRNPKDDHTGGVFAPDLRGNTDRFLFRLRKPE</sequence>
<evidence type="ECO:0008006" key="2">
    <source>
        <dbReference type="Google" id="ProtNLM"/>
    </source>
</evidence>
<dbReference type="EMBL" id="UINC01001216">
    <property type="protein sequence ID" value="SUZ74598.1"/>
    <property type="molecule type" value="Genomic_DNA"/>
</dbReference>
<name>A0A381Q6N3_9ZZZZ</name>